<proteinExistence type="predicted"/>
<dbReference type="InterPro" id="IPR051214">
    <property type="entry name" value="GH32_Enzymes"/>
</dbReference>
<comment type="caution">
    <text evidence="2">The sequence shown here is derived from an EMBL/GenBank/DDBJ whole genome shotgun (WGS) entry which is preliminary data.</text>
</comment>
<dbReference type="EMBL" id="BBRZ01000034">
    <property type="protein sequence ID" value="GAM56663.1"/>
    <property type="molecule type" value="Genomic_DNA"/>
</dbReference>
<dbReference type="GO" id="GO:0004564">
    <property type="term" value="F:beta-fructofuranosidase activity"/>
    <property type="evidence" value="ECO:0007669"/>
    <property type="project" value="UniProtKB-EC"/>
</dbReference>
<evidence type="ECO:0000313" key="3">
    <source>
        <dbReference type="Proteomes" id="UP000031671"/>
    </source>
</evidence>
<gene>
    <name evidence="2" type="ORF">JCM19231_2472</name>
</gene>
<evidence type="ECO:0000259" key="1">
    <source>
        <dbReference type="Pfam" id="PF08244"/>
    </source>
</evidence>
<keyword evidence="2" id="KW-0378">Hydrolase</keyword>
<keyword evidence="3" id="KW-1185">Reference proteome</keyword>
<dbReference type="PANTHER" id="PTHR43101:SF1">
    <property type="entry name" value="BETA-FRUCTOSIDASE"/>
    <property type="match status" value="1"/>
</dbReference>
<accession>A0A0B8P028</accession>
<dbReference type="Gene3D" id="2.60.120.560">
    <property type="entry name" value="Exo-inulinase, domain 1"/>
    <property type="match status" value="1"/>
</dbReference>
<reference evidence="2 3" key="1">
    <citation type="submission" date="2015-01" db="EMBL/GenBank/DDBJ databases">
        <title>Vibrio sp. C1 JCM 19231 whole genome shotgun sequence.</title>
        <authorList>
            <person name="Sawabe T."/>
            <person name="Meirelles P."/>
            <person name="Feng G."/>
            <person name="Sayaka M."/>
            <person name="Hattori M."/>
            <person name="Ohkuma M."/>
        </authorList>
    </citation>
    <scope>NUCLEOTIDE SEQUENCE [LARGE SCALE GENOMIC DNA]</scope>
    <source>
        <strain evidence="3">JCM 19231</strain>
    </source>
</reference>
<dbReference type="Proteomes" id="UP000031671">
    <property type="component" value="Unassembled WGS sequence"/>
</dbReference>
<dbReference type="SUPFAM" id="SSF49899">
    <property type="entry name" value="Concanavalin A-like lectins/glucanases"/>
    <property type="match status" value="1"/>
</dbReference>
<evidence type="ECO:0000313" key="2">
    <source>
        <dbReference type="EMBL" id="GAM56663.1"/>
    </source>
</evidence>
<dbReference type="InterPro" id="IPR013320">
    <property type="entry name" value="ConA-like_dom_sf"/>
</dbReference>
<dbReference type="InterPro" id="IPR013189">
    <property type="entry name" value="Glyco_hydro_32_C"/>
</dbReference>
<name>A0A0B8P028_9VIBR</name>
<reference evidence="2 3" key="2">
    <citation type="submission" date="2015-01" db="EMBL/GenBank/DDBJ databases">
        <authorList>
            <consortium name="NBRP consortium"/>
            <person name="Sawabe T."/>
            <person name="Meirelles P."/>
            <person name="Feng G."/>
            <person name="Sayaka M."/>
            <person name="Hattori M."/>
            <person name="Ohkuma M."/>
        </authorList>
    </citation>
    <scope>NUCLEOTIDE SEQUENCE [LARGE SCALE GENOMIC DNA]</scope>
    <source>
        <strain evidence="3">JCM 19231</strain>
    </source>
</reference>
<keyword evidence="2" id="KW-0326">Glycosidase</keyword>
<sequence>MTCARELIIQDGKLKQAPVSEIKQMRAGAKEVSGSQVVLSGVSSELELNELLGKQLSIKVSADLEILVDGNGLTTHRRNLKTGEIQSLVWQGEVEQLQLLRDASSIEVFINRGEGVATSRFFETEQDAEYVGGFKLESESLLSGQFWQLRAPQS</sequence>
<protein>
    <submittedName>
        <fullName evidence="2">Sucrose-6-phosphate hydrolase</fullName>
        <ecNumber evidence="2">3.2.1.26</ecNumber>
    </submittedName>
</protein>
<dbReference type="Pfam" id="PF08244">
    <property type="entry name" value="Glyco_hydro_32C"/>
    <property type="match status" value="1"/>
</dbReference>
<organism evidence="2 3">
    <name type="scientific">Vibrio ishigakensis</name>
    <dbReference type="NCBI Taxonomy" id="1481914"/>
    <lineage>
        <taxon>Bacteria</taxon>
        <taxon>Pseudomonadati</taxon>
        <taxon>Pseudomonadota</taxon>
        <taxon>Gammaproteobacteria</taxon>
        <taxon>Vibrionales</taxon>
        <taxon>Vibrionaceae</taxon>
        <taxon>Vibrio</taxon>
    </lineage>
</organism>
<dbReference type="AlphaFoldDB" id="A0A0B8P028"/>
<dbReference type="EC" id="3.2.1.26" evidence="2"/>
<feature type="domain" description="Glycosyl hydrolase family 32 C-terminal" evidence="1">
    <location>
        <begin position="91"/>
        <end position="135"/>
    </location>
</feature>
<dbReference type="PANTHER" id="PTHR43101">
    <property type="entry name" value="BETA-FRUCTOSIDASE"/>
    <property type="match status" value="1"/>
</dbReference>